<comment type="caution">
    <text evidence="1">The sequence shown here is derived from an EMBL/GenBank/DDBJ whole genome shotgun (WGS) entry which is preliminary data.</text>
</comment>
<dbReference type="EMBL" id="JAGINX010000002">
    <property type="protein sequence ID" value="MBP2319556.1"/>
    <property type="molecule type" value="Genomic_DNA"/>
</dbReference>
<evidence type="ECO:0000313" key="2">
    <source>
        <dbReference type="Proteomes" id="UP001519331"/>
    </source>
</evidence>
<reference evidence="1 2" key="1">
    <citation type="submission" date="2021-03" db="EMBL/GenBank/DDBJ databases">
        <title>Sequencing the genomes of 1000 actinobacteria strains.</title>
        <authorList>
            <person name="Klenk H.-P."/>
        </authorList>
    </citation>
    <scope>NUCLEOTIDE SEQUENCE [LARGE SCALE GENOMIC DNA]</scope>
    <source>
        <strain evidence="1 2">DSM 12544</strain>
    </source>
</reference>
<accession>A0ABS4T6Q4</accession>
<protein>
    <recommendedName>
        <fullName evidence="3">Minor tail protein</fullName>
    </recommendedName>
</protein>
<dbReference type="Proteomes" id="UP001519331">
    <property type="component" value="Unassembled WGS sequence"/>
</dbReference>
<organism evidence="1 2">
    <name type="scientific">Nesterenkonia lacusekhoensis</name>
    <dbReference type="NCBI Taxonomy" id="150832"/>
    <lineage>
        <taxon>Bacteria</taxon>
        <taxon>Bacillati</taxon>
        <taxon>Actinomycetota</taxon>
        <taxon>Actinomycetes</taxon>
        <taxon>Micrococcales</taxon>
        <taxon>Micrococcaceae</taxon>
        <taxon>Nesterenkonia</taxon>
    </lineage>
</organism>
<dbReference type="RefSeq" id="WP_210051513.1">
    <property type="nucleotide sequence ID" value="NZ_JAGINX010000002.1"/>
</dbReference>
<name>A0ABS4T6Q4_9MICC</name>
<gene>
    <name evidence="1" type="ORF">JOF45_002639</name>
</gene>
<evidence type="ECO:0008006" key="3">
    <source>
        <dbReference type="Google" id="ProtNLM"/>
    </source>
</evidence>
<sequence length="329" mass="37132">MSTGLHSGEKVTLHLQGVNLDDDRWENPASKFHTWRDGVWELLSGTEVLPRYSGGRVTSWNIPGGQGERRSALMPLAARLIPIRIKFYPICADPQDPRYQQWGRDPQERALFLRQNISEFMRRVQVGRQMVDGNLRLDRTVGGSGKQSCAVYFESDWDQQDAPTFAHSTLTIVARNPAGTWFGDWEYVDVGLLEPGRTTAVNVPMGDAPVEDARVAVRPAQEPARDGANWYRFTNLGGVGFVASMLTPWARWWIFRTFENRAGRPTDNTTRDWDIDTPYEQHMYSHGRRQGTALLITPGIPGDGRAVGRVNVRVGSPAYVMIAVRPKYF</sequence>
<keyword evidence="2" id="KW-1185">Reference proteome</keyword>
<evidence type="ECO:0000313" key="1">
    <source>
        <dbReference type="EMBL" id="MBP2319556.1"/>
    </source>
</evidence>
<proteinExistence type="predicted"/>